<keyword evidence="1" id="KW-0472">Membrane</keyword>
<dbReference type="Proteomes" id="UP000193498">
    <property type="component" value="Unassembled WGS sequence"/>
</dbReference>
<feature type="transmembrane region" description="Helical" evidence="1">
    <location>
        <begin position="111"/>
        <end position="129"/>
    </location>
</feature>
<keyword evidence="3" id="KW-1185">Reference proteome</keyword>
<keyword evidence="1" id="KW-1133">Transmembrane helix</keyword>
<reference evidence="2 3" key="1">
    <citation type="submission" date="2016-07" db="EMBL/GenBank/DDBJ databases">
        <title>Pervasive Adenine N6-methylation of Active Genes in Fungi.</title>
        <authorList>
            <consortium name="DOE Joint Genome Institute"/>
            <person name="Mondo S.J."/>
            <person name="Dannebaum R.O."/>
            <person name="Kuo R.C."/>
            <person name="Labutti K."/>
            <person name="Haridas S."/>
            <person name="Kuo A."/>
            <person name="Salamov A."/>
            <person name="Ahrendt S.R."/>
            <person name="Lipzen A."/>
            <person name="Sullivan W."/>
            <person name="Andreopoulos W.B."/>
            <person name="Clum A."/>
            <person name="Lindquist E."/>
            <person name="Daum C."/>
            <person name="Ramamoorthy G.K."/>
            <person name="Gryganskyi A."/>
            <person name="Culley D."/>
            <person name="Magnuson J.K."/>
            <person name="James T.Y."/>
            <person name="O'Malley M.A."/>
            <person name="Stajich J.E."/>
            <person name="Spatafora J.W."/>
            <person name="Visel A."/>
            <person name="Grigoriev I.V."/>
        </authorList>
    </citation>
    <scope>NUCLEOTIDE SEQUENCE [LARGE SCALE GENOMIC DNA]</scope>
    <source>
        <strain evidence="2 3">CBS 931.73</strain>
    </source>
</reference>
<name>A0A1Y1YUP5_9FUNG</name>
<evidence type="ECO:0000313" key="3">
    <source>
        <dbReference type="Proteomes" id="UP000193498"/>
    </source>
</evidence>
<proteinExistence type="predicted"/>
<sequence>MRNTQFYKFFAEPTPRAYILTNSGSMFATNLYFAITQKLSEFHYAFAGYWSICALLCFVGFCGAWRKNIRLIEVYVVYSWVVTALNFFLIVSLGVYLYSIRDVIADESGVFIGYMACLAVLWIISVGGWQSNFSLNSSNSLSPTDFISLSHLGLLSPDESS</sequence>
<evidence type="ECO:0000256" key="1">
    <source>
        <dbReference type="SAM" id="Phobius"/>
    </source>
</evidence>
<accession>A0A1Y1YUP5</accession>
<keyword evidence="1" id="KW-0812">Transmembrane</keyword>
<gene>
    <name evidence="2" type="ORF">K493DRAFT_389041</name>
</gene>
<evidence type="ECO:0000313" key="2">
    <source>
        <dbReference type="EMBL" id="ORY01457.1"/>
    </source>
</evidence>
<feature type="transmembrane region" description="Helical" evidence="1">
    <location>
        <begin position="17"/>
        <end position="35"/>
    </location>
</feature>
<feature type="transmembrane region" description="Helical" evidence="1">
    <location>
        <begin position="77"/>
        <end position="99"/>
    </location>
</feature>
<protein>
    <submittedName>
        <fullName evidence="2">Uncharacterized protein</fullName>
    </submittedName>
</protein>
<feature type="transmembrane region" description="Helical" evidence="1">
    <location>
        <begin position="47"/>
        <end position="65"/>
    </location>
</feature>
<organism evidence="2 3">
    <name type="scientific">Basidiobolus meristosporus CBS 931.73</name>
    <dbReference type="NCBI Taxonomy" id="1314790"/>
    <lineage>
        <taxon>Eukaryota</taxon>
        <taxon>Fungi</taxon>
        <taxon>Fungi incertae sedis</taxon>
        <taxon>Zoopagomycota</taxon>
        <taxon>Entomophthoromycotina</taxon>
        <taxon>Basidiobolomycetes</taxon>
        <taxon>Basidiobolales</taxon>
        <taxon>Basidiobolaceae</taxon>
        <taxon>Basidiobolus</taxon>
    </lineage>
</organism>
<dbReference type="InParanoid" id="A0A1Y1YUP5"/>
<comment type="caution">
    <text evidence="2">The sequence shown here is derived from an EMBL/GenBank/DDBJ whole genome shotgun (WGS) entry which is preliminary data.</text>
</comment>
<dbReference type="EMBL" id="MCFE01000069">
    <property type="protein sequence ID" value="ORY01457.1"/>
    <property type="molecule type" value="Genomic_DNA"/>
</dbReference>
<dbReference type="AlphaFoldDB" id="A0A1Y1YUP5"/>